<dbReference type="Proteomes" id="UP000053599">
    <property type="component" value="Unassembled WGS sequence"/>
</dbReference>
<gene>
    <name evidence="2" type="ORF">PV11_03690</name>
</gene>
<organism evidence="2 3">
    <name type="scientific">Exophiala sideris</name>
    <dbReference type="NCBI Taxonomy" id="1016849"/>
    <lineage>
        <taxon>Eukaryota</taxon>
        <taxon>Fungi</taxon>
        <taxon>Dikarya</taxon>
        <taxon>Ascomycota</taxon>
        <taxon>Pezizomycotina</taxon>
        <taxon>Eurotiomycetes</taxon>
        <taxon>Chaetothyriomycetidae</taxon>
        <taxon>Chaetothyriales</taxon>
        <taxon>Herpotrichiellaceae</taxon>
        <taxon>Exophiala</taxon>
    </lineage>
</organism>
<dbReference type="HOGENOM" id="CLU_1768066_0_0_1"/>
<sequence length="147" mass="15968">MAPRTAGAQYAKERREEEAAAAQEAKALVPPKYFDAVETEADGRNNPTTTILKGVNAYLTEIGSGPTVQSLQQPSNSPTGPVAAKTPQWLQSNPNLRALQQAMIRLIQCIQQRALEEGGLADDIQQVIDLTNNALVDVIEEIDRRST</sequence>
<feature type="compositionally biased region" description="Polar residues" evidence="1">
    <location>
        <begin position="66"/>
        <end position="79"/>
    </location>
</feature>
<dbReference type="OrthoDB" id="437922at2759"/>
<evidence type="ECO:0000256" key="1">
    <source>
        <dbReference type="SAM" id="MobiDB-lite"/>
    </source>
</evidence>
<feature type="region of interest" description="Disordered" evidence="1">
    <location>
        <begin position="66"/>
        <end position="86"/>
    </location>
</feature>
<reference evidence="2 3" key="1">
    <citation type="submission" date="2015-01" db="EMBL/GenBank/DDBJ databases">
        <title>The Genome Sequence of Exophiala sideris CBS121828.</title>
        <authorList>
            <consortium name="The Broad Institute Genomics Platform"/>
            <person name="Cuomo C."/>
            <person name="de Hoog S."/>
            <person name="Gorbushina A."/>
            <person name="Stielow B."/>
            <person name="Teixiera M."/>
            <person name="Abouelleil A."/>
            <person name="Chapman S.B."/>
            <person name="Priest M."/>
            <person name="Young S.K."/>
            <person name="Wortman J."/>
            <person name="Nusbaum C."/>
            <person name="Birren B."/>
        </authorList>
    </citation>
    <scope>NUCLEOTIDE SEQUENCE [LARGE SCALE GENOMIC DNA]</scope>
    <source>
        <strain evidence="2 3">CBS 121828</strain>
    </source>
</reference>
<dbReference type="AlphaFoldDB" id="A0A0D1YF49"/>
<dbReference type="EMBL" id="KN846952">
    <property type="protein sequence ID" value="KIV81512.1"/>
    <property type="molecule type" value="Genomic_DNA"/>
</dbReference>
<feature type="region of interest" description="Disordered" evidence="1">
    <location>
        <begin position="1"/>
        <end position="24"/>
    </location>
</feature>
<name>A0A0D1YF49_9EURO</name>
<accession>A0A0D1YF49</accession>
<proteinExistence type="predicted"/>
<evidence type="ECO:0000313" key="2">
    <source>
        <dbReference type="EMBL" id="KIV81512.1"/>
    </source>
</evidence>
<protein>
    <submittedName>
        <fullName evidence="2">Uncharacterized protein</fullName>
    </submittedName>
</protein>
<evidence type="ECO:0000313" key="3">
    <source>
        <dbReference type="Proteomes" id="UP000053599"/>
    </source>
</evidence>